<dbReference type="InterPro" id="IPR012337">
    <property type="entry name" value="RNaseH-like_sf"/>
</dbReference>
<evidence type="ECO:0000313" key="3">
    <source>
        <dbReference type="EMBL" id="KAK4316444.1"/>
    </source>
</evidence>
<dbReference type="SUPFAM" id="SSF53098">
    <property type="entry name" value="Ribonuclease H-like"/>
    <property type="match status" value="1"/>
</dbReference>
<dbReference type="Gene3D" id="3.30.420.10">
    <property type="entry name" value="Ribonuclease H-like superfamily/Ribonuclease H"/>
    <property type="match status" value="1"/>
</dbReference>
<dbReference type="EMBL" id="JAWZYT010000207">
    <property type="protein sequence ID" value="KAK4326592.1"/>
    <property type="molecule type" value="Genomic_DNA"/>
</dbReference>
<dbReference type="GO" id="GO:0015074">
    <property type="term" value="P:DNA integration"/>
    <property type="evidence" value="ECO:0007669"/>
    <property type="project" value="InterPro"/>
</dbReference>
<dbReference type="AlphaFoldDB" id="A0AAE1NV85"/>
<comment type="caution">
    <text evidence="2">The sequence shown here is derived from an EMBL/GenBank/DDBJ whole genome shotgun (WGS) entry which is preliminary data.</text>
</comment>
<proteinExistence type="predicted"/>
<dbReference type="EMBL" id="JAWZYT010001020">
    <property type="protein sequence ID" value="KAK4316444.1"/>
    <property type="molecule type" value="Genomic_DNA"/>
</dbReference>
<feature type="domain" description="Integrase catalytic" evidence="1">
    <location>
        <begin position="55"/>
        <end position="125"/>
    </location>
</feature>
<accession>A0AAE1NV85</accession>
<reference evidence="2" key="1">
    <citation type="submission" date="2023-11" db="EMBL/GenBank/DDBJ databases">
        <title>Genome assemblies of two species of porcelain crab, Petrolisthes cinctipes and Petrolisthes manimaculis (Anomura: Porcellanidae).</title>
        <authorList>
            <person name="Angst P."/>
        </authorList>
    </citation>
    <scope>NUCLEOTIDE SEQUENCE</scope>
    <source>
        <strain evidence="2">PB745_02</strain>
        <tissue evidence="2">Gill</tissue>
    </source>
</reference>
<gene>
    <name evidence="4" type="ORF">Pmani_002906</name>
    <name evidence="3" type="ORF">Pmani_012390</name>
    <name evidence="2" type="ORF">Pmani_031168</name>
</gene>
<dbReference type="InterPro" id="IPR001584">
    <property type="entry name" value="Integrase_cat-core"/>
</dbReference>
<protein>
    <recommendedName>
        <fullName evidence="1">Integrase catalytic domain-containing protein</fullName>
    </recommendedName>
</protein>
<organism evidence="2 5">
    <name type="scientific">Petrolisthes manimaculis</name>
    <dbReference type="NCBI Taxonomy" id="1843537"/>
    <lineage>
        <taxon>Eukaryota</taxon>
        <taxon>Metazoa</taxon>
        <taxon>Ecdysozoa</taxon>
        <taxon>Arthropoda</taxon>
        <taxon>Crustacea</taxon>
        <taxon>Multicrustacea</taxon>
        <taxon>Malacostraca</taxon>
        <taxon>Eumalacostraca</taxon>
        <taxon>Eucarida</taxon>
        <taxon>Decapoda</taxon>
        <taxon>Pleocyemata</taxon>
        <taxon>Anomura</taxon>
        <taxon>Galatheoidea</taxon>
        <taxon>Porcellanidae</taxon>
        <taxon>Petrolisthes</taxon>
    </lineage>
</organism>
<name>A0AAE1NV85_9EUCA</name>
<evidence type="ECO:0000259" key="1">
    <source>
        <dbReference type="PROSITE" id="PS50994"/>
    </source>
</evidence>
<sequence length="125" mass="13784">MFHHYQLHAPPSTNYITAANLASTQLTPAQQHASKPAQTHHQPLALSCEWRTYSRGELPHRLWLGGPLPPSSGSRYLLTCIDRTTRWSTGTPMGDITAKGTAHHFLSNWVANYGPPAVIVMDQGT</sequence>
<evidence type="ECO:0000313" key="4">
    <source>
        <dbReference type="EMBL" id="KAK4326592.1"/>
    </source>
</evidence>
<dbReference type="PROSITE" id="PS50994">
    <property type="entry name" value="INTEGRASE"/>
    <property type="match status" value="1"/>
</dbReference>
<evidence type="ECO:0000313" key="5">
    <source>
        <dbReference type="Proteomes" id="UP001292094"/>
    </source>
</evidence>
<dbReference type="GO" id="GO:0003676">
    <property type="term" value="F:nucleic acid binding"/>
    <property type="evidence" value="ECO:0007669"/>
    <property type="project" value="InterPro"/>
</dbReference>
<dbReference type="Proteomes" id="UP001292094">
    <property type="component" value="Unassembled WGS sequence"/>
</dbReference>
<dbReference type="EMBL" id="JAWZYT010003881">
    <property type="protein sequence ID" value="KAK4296333.1"/>
    <property type="molecule type" value="Genomic_DNA"/>
</dbReference>
<evidence type="ECO:0000313" key="2">
    <source>
        <dbReference type="EMBL" id="KAK4296333.1"/>
    </source>
</evidence>
<dbReference type="InterPro" id="IPR036397">
    <property type="entry name" value="RNaseH_sf"/>
</dbReference>
<keyword evidence="5" id="KW-1185">Reference proteome</keyword>